<dbReference type="GO" id="GO:0005730">
    <property type="term" value="C:nucleolus"/>
    <property type="evidence" value="ECO:0007669"/>
    <property type="project" value="UniProtKB-SubCell"/>
</dbReference>
<evidence type="ECO:0000313" key="11">
    <source>
        <dbReference type="EnsemblMetazoa" id="ISCW019532-PA"/>
    </source>
</evidence>
<evidence type="ECO:0000256" key="3">
    <source>
        <dbReference type="ARBA" id="ARBA00022517"/>
    </source>
</evidence>
<dbReference type="InterPro" id="IPR040191">
    <property type="entry name" value="UTP10"/>
</dbReference>
<dbReference type="SUPFAM" id="SSF48371">
    <property type="entry name" value="ARM repeat"/>
    <property type="match status" value="1"/>
</dbReference>
<keyword evidence="5 8" id="KW-0539">Nucleus</keyword>
<evidence type="ECO:0000313" key="10">
    <source>
        <dbReference type="EMBL" id="EEC10697.1"/>
    </source>
</evidence>
<dbReference type="PANTHER" id="PTHR13457">
    <property type="entry name" value="BAP28"/>
    <property type="match status" value="1"/>
</dbReference>
<protein>
    <recommendedName>
        <fullName evidence="8">HEAT repeat-containing protein 1</fullName>
    </recommendedName>
</protein>
<reference evidence="11" key="2">
    <citation type="submission" date="2020-05" db="UniProtKB">
        <authorList>
            <consortium name="EnsemblMetazoa"/>
        </authorList>
    </citation>
    <scope>IDENTIFICATION</scope>
    <source>
        <strain evidence="11">wikel</strain>
    </source>
</reference>
<dbReference type="EMBL" id="ABJB010534393">
    <property type="status" value="NOT_ANNOTATED_CDS"/>
    <property type="molecule type" value="Genomic_DNA"/>
</dbReference>
<evidence type="ECO:0000256" key="1">
    <source>
        <dbReference type="ARBA" id="ARBA00004604"/>
    </source>
</evidence>
<dbReference type="EMBL" id="ABJB010224581">
    <property type="status" value="NOT_ANNOTATED_CDS"/>
    <property type="molecule type" value="Genomic_DNA"/>
</dbReference>
<dbReference type="InterPro" id="IPR011989">
    <property type="entry name" value="ARM-like"/>
</dbReference>
<dbReference type="STRING" id="6945.B7PVS5"/>
<evidence type="ECO:0000259" key="9">
    <source>
        <dbReference type="SMART" id="SM01036"/>
    </source>
</evidence>
<dbReference type="InterPro" id="IPR016024">
    <property type="entry name" value="ARM-type_fold"/>
</dbReference>
<dbReference type="AlphaFoldDB" id="B7PVS5"/>
<keyword evidence="12" id="KW-1185">Reference proteome</keyword>
<evidence type="ECO:0000256" key="2">
    <source>
        <dbReference type="ARBA" id="ARBA00010559"/>
    </source>
</evidence>
<evidence type="ECO:0000256" key="6">
    <source>
        <dbReference type="ARBA" id="ARBA00023274"/>
    </source>
</evidence>
<dbReference type="SMART" id="SM01036">
    <property type="entry name" value="BP28CT"/>
    <property type="match status" value="1"/>
</dbReference>
<dbReference type="PANTHER" id="PTHR13457:SF1">
    <property type="entry name" value="HEAT REPEAT-CONTAINING PROTEIN 1"/>
    <property type="match status" value="1"/>
</dbReference>
<dbReference type="Gene3D" id="1.25.10.10">
    <property type="entry name" value="Leucine-rich Repeat Variant"/>
    <property type="match status" value="1"/>
</dbReference>
<dbReference type="EMBL" id="ABJB010218756">
    <property type="status" value="NOT_ANNOTATED_CDS"/>
    <property type="molecule type" value="Genomic_DNA"/>
</dbReference>
<sequence length="437" mass="49068">MPTATIVHFGRLIPLFLDVLQDRDRPELVTLAVVTALHRLVESLSPFLSAYLTVIIVEVAVGHLMTILNHLISSVEKSDLKGHLPQLQELVIKLLSYRMTHTELPAEDVDAVEDNVVGVVTSLSFKLSEVTFRPFFYRIFNWVTVPEDDKLKDRVCSLYANNVDGGTHAAAIRQRLDAVSAHLGQNVPLRVLVPTIEDSFASLDNTVSFAAAQDSLCYFARPCLVEEKAVSPRYTRAVVLSETLKSLFVLFASVFTKHAADVLAETNSSKTEETFFEDESKCCQLLKHLLGTLTNCFKHGGQGFLIRERSAVFLKPLIDQLENVLGGEEVCRERAEEMLVPCLAYFAAGCDDSSRKEWHQKLLCQMRHSSTKVRHVTLLAFREAVRKLGDDYLVLLPEAVPFLAELMEDESTEVEQLCQEVILEVEQILGEPLMKYF</sequence>
<evidence type="ECO:0000256" key="7">
    <source>
        <dbReference type="PROSITE-ProRule" id="PRU00103"/>
    </source>
</evidence>
<keyword evidence="13" id="KW-1267">Proteomics identification</keyword>
<gene>
    <name evidence="10" type="ORF">IscW_ISCW019532</name>
</gene>
<keyword evidence="6 8" id="KW-0687">Ribonucleoprotein</keyword>
<dbReference type="VEuPathDB" id="VectorBase:ISCP_012339"/>
<evidence type="ECO:0000313" key="12">
    <source>
        <dbReference type="Proteomes" id="UP000001555"/>
    </source>
</evidence>
<dbReference type="Proteomes" id="UP000001555">
    <property type="component" value="Unassembled WGS sequence"/>
</dbReference>
<feature type="repeat" description="HEAT" evidence="7">
    <location>
        <begin position="12"/>
        <end position="46"/>
    </location>
</feature>
<accession>B7PVS5</accession>
<keyword evidence="3 8" id="KW-0690">Ribosome biogenesis</keyword>
<dbReference type="Pfam" id="PF08146">
    <property type="entry name" value="BP28CT"/>
    <property type="match status" value="2"/>
</dbReference>
<organism>
    <name type="scientific">Ixodes scapularis</name>
    <name type="common">Black-legged tick</name>
    <name type="synonym">Deer tick</name>
    <dbReference type="NCBI Taxonomy" id="6945"/>
    <lineage>
        <taxon>Eukaryota</taxon>
        <taxon>Metazoa</taxon>
        <taxon>Ecdysozoa</taxon>
        <taxon>Arthropoda</taxon>
        <taxon>Chelicerata</taxon>
        <taxon>Arachnida</taxon>
        <taxon>Acari</taxon>
        <taxon>Parasitiformes</taxon>
        <taxon>Ixodida</taxon>
        <taxon>Ixodoidea</taxon>
        <taxon>Ixodidae</taxon>
        <taxon>Ixodinae</taxon>
        <taxon>Ixodes</taxon>
    </lineage>
</organism>
<dbReference type="EMBL" id="ABJB010980164">
    <property type="status" value="NOT_ANNOTATED_CDS"/>
    <property type="molecule type" value="Genomic_DNA"/>
</dbReference>
<feature type="repeat" description="HEAT" evidence="7">
    <location>
        <begin position="399"/>
        <end position="435"/>
    </location>
</feature>
<evidence type="ECO:0000256" key="4">
    <source>
        <dbReference type="ARBA" id="ARBA00022552"/>
    </source>
</evidence>
<dbReference type="VEuPathDB" id="VectorBase:ISCW019532"/>
<dbReference type="InterPro" id="IPR021133">
    <property type="entry name" value="HEAT_type_2"/>
</dbReference>
<dbReference type="GO" id="GO:0006364">
    <property type="term" value="P:rRNA processing"/>
    <property type="evidence" value="ECO:0007669"/>
    <property type="project" value="UniProtKB-UniRule"/>
</dbReference>
<dbReference type="EMBL" id="ABJB010746481">
    <property type="status" value="NOT_ANNOTATED_CDS"/>
    <property type="molecule type" value="Genomic_DNA"/>
</dbReference>
<keyword evidence="4 8" id="KW-0698">rRNA processing</keyword>
<evidence type="ECO:0000256" key="8">
    <source>
        <dbReference type="RuleBase" id="RU367065"/>
    </source>
</evidence>
<evidence type="ECO:0000256" key="5">
    <source>
        <dbReference type="ARBA" id="ARBA00023242"/>
    </source>
</evidence>
<proteinExistence type="evidence at protein level"/>
<dbReference type="InterPro" id="IPR012954">
    <property type="entry name" value="BP28_C_dom"/>
</dbReference>
<dbReference type="EnsemblMetazoa" id="ISCW019532-RA">
    <property type="protein sequence ID" value="ISCW019532-PA"/>
    <property type="gene ID" value="ISCW019532"/>
</dbReference>
<dbReference type="OrthoDB" id="31183at2759"/>
<dbReference type="GO" id="GO:1990904">
    <property type="term" value="C:ribonucleoprotein complex"/>
    <property type="evidence" value="ECO:0007669"/>
    <property type="project" value="UniProtKB-KW"/>
</dbReference>
<name>B7PVS5_IXOSC</name>
<dbReference type="PaxDb" id="6945-B7PVS5"/>
<comment type="similarity">
    <text evidence="2 8">Belongs to the HEATR1/UTP10 family.</text>
</comment>
<dbReference type="HOGENOM" id="CLU_627442_0_0_1"/>
<evidence type="ECO:0007829" key="13">
    <source>
        <dbReference type="PeptideAtlas" id="B7PVS5"/>
    </source>
</evidence>
<dbReference type="VEuPathDB" id="VectorBase:ISCI019532"/>
<dbReference type="PROSITE" id="PS50077">
    <property type="entry name" value="HEAT_REPEAT"/>
    <property type="match status" value="2"/>
</dbReference>
<feature type="domain" description="BP28 C-terminal" evidence="9">
    <location>
        <begin position="77"/>
        <end position="304"/>
    </location>
</feature>
<dbReference type="EMBL" id="DS802112">
    <property type="protein sequence ID" value="EEC10697.1"/>
    <property type="molecule type" value="Genomic_DNA"/>
</dbReference>
<comment type="function">
    <text evidence="8">Involved in nucleolar processing of pre-18S ribosomal RNA.</text>
</comment>
<dbReference type="InParanoid" id="B7PVS5"/>
<comment type="subcellular location">
    <subcellularLocation>
        <location evidence="1 8">Nucleus</location>
        <location evidence="1 8">Nucleolus</location>
    </subcellularLocation>
</comment>
<reference evidence="10 12" key="1">
    <citation type="submission" date="2008-03" db="EMBL/GenBank/DDBJ databases">
        <title>Annotation of Ixodes scapularis.</title>
        <authorList>
            <consortium name="Ixodes scapularis Genome Project Consortium"/>
            <person name="Caler E."/>
            <person name="Hannick L.I."/>
            <person name="Bidwell S."/>
            <person name="Joardar V."/>
            <person name="Thiagarajan M."/>
            <person name="Amedeo P."/>
            <person name="Galinsky K.J."/>
            <person name="Schobel S."/>
            <person name="Inman J."/>
            <person name="Hostetler J."/>
            <person name="Miller J."/>
            <person name="Hammond M."/>
            <person name="Megy K."/>
            <person name="Lawson D."/>
            <person name="Kodira C."/>
            <person name="Sutton G."/>
            <person name="Meyer J."/>
            <person name="Hill C.A."/>
            <person name="Birren B."/>
            <person name="Nene V."/>
            <person name="Collins F."/>
            <person name="Alarcon-Chaidez F."/>
            <person name="Wikel S."/>
            <person name="Strausberg R."/>
        </authorList>
    </citation>
    <scope>NUCLEOTIDE SEQUENCE [LARGE SCALE GENOMIC DNA]</scope>
    <source>
        <strain evidence="12">Wikel</strain>
        <strain evidence="10">Wikel colony</strain>
    </source>
</reference>